<dbReference type="GO" id="GO:0016788">
    <property type="term" value="F:hydrolase activity, acting on ester bonds"/>
    <property type="evidence" value="ECO:0007669"/>
    <property type="project" value="TreeGrafter"/>
</dbReference>
<dbReference type="InterPro" id="IPR004843">
    <property type="entry name" value="Calcineurin-like_PHP"/>
</dbReference>
<dbReference type="SUPFAM" id="SSF56300">
    <property type="entry name" value="Metallo-dependent phosphatases"/>
    <property type="match status" value="1"/>
</dbReference>
<dbReference type="Gene3D" id="3.60.21.10">
    <property type="match status" value="1"/>
</dbReference>
<dbReference type="AlphaFoldDB" id="A0A8E2F892"/>
<dbReference type="OrthoDB" id="783096at2759"/>
<accession>A0A8E2F892</accession>
<dbReference type="InterPro" id="IPR029052">
    <property type="entry name" value="Metallo-depent_PP-like"/>
</dbReference>
<evidence type="ECO:0000313" key="3">
    <source>
        <dbReference type="EMBL" id="OCL12249.1"/>
    </source>
</evidence>
<evidence type="ECO:0000256" key="1">
    <source>
        <dbReference type="SAM" id="SignalP"/>
    </source>
</evidence>
<dbReference type="GO" id="GO:0005737">
    <property type="term" value="C:cytoplasm"/>
    <property type="evidence" value="ECO:0007669"/>
    <property type="project" value="TreeGrafter"/>
</dbReference>
<evidence type="ECO:0000313" key="4">
    <source>
        <dbReference type="Proteomes" id="UP000250140"/>
    </source>
</evidence>
<reference evidence="3 4" key="1">
    <citation type="journal article" date="2016" name="Nat. Commun.">
        <title>Ectomycorrhizal ecology is imprinted in the genome of the dominant symbiotic fungus Cenococcum geophilum.</title>
        <authorList>
            <consortium name="DOE Joint Genome Institute"/>
            <person name="Peter M."/>
            <person name="Kohler A."/>
            <person name="Ohm R.A."/>
            <person name="Kuo A."/>
            <person name="Krutzmann J."/>
            <person name="Morin E."/>
            <person name="Arend M."/>
            <person name="Barry K.W."/>
            <person name="Binder M."/>
            <person name="Choi C."/>
            <person name="Clum A."/>
            <person name="Copeland A."/>
            <person name="Grisel N."/>
            <person name="Haridas S."/>
            <person name="Kipfer T."/>
            <person name="LaButti K."/>
            <person name="Lindquist E."/>
            <person name="Lipzen A."/>
            <person name="Maire R."/>
            <person name="Meier B."/>
            <person name="Mihaltcheva S."/>
            <person name="Molinier V."/>
            <person name="Murat C."/>
            <person name="Poggeler S."/>
            <person name="Quandt C.A."/>
            <person name="Sperisen C."/>
            <person name="Tritt A."/>
            <person name="Tisserant E."/>
            <person name="Crous P.W."/>
            <person name="Henrissat B."/>
            <person name="Nehls U."/>
            <person name="Egli S."/>
            <person name="Spatafora J.W."/>
            <person name="Grigoriev I.V."/>
            <person name="Martin F.M."/>
        </authorList>
    </citation>
    <scope>NUCLEOTIDE SEQUENCE [LARGE SCALE GENOMIC DNA]</scope>
    <source>
        <strain evidence="3 4">CBS 207.34</strain>
    </source>
</reference>
<feature type="signal peptide" evidence="1">
    <location>
        <begin position="1"/>
        <end position="18"/>
    </location>
</feature>
<keyword evidence="4" id="KW-1185">Reference proteome</keyword>
<sequence>MKREQILWFLAVSTGVSAIPVAIKQEFPPLRFSRNGTFQIAVFEDLHYGEAEDLDWGPAADVKSTRVMNTILDTESPNLVVLNGDLITGENTFLENSTHYLDEIVVPLVQRGIPWASTYGNHDIEYNLSTKALLARESRYPLSLTRSMIQGSNTGVSNYYLPVYSSDAVNPTLRLLLWFFDSRGGKAFQKLDKNGNQVFVPGNVDNSVVEWFTSTNSALQQRYNRTIPSLAFVHIPVHASFSFQQEGVDPHKEPGINDDNPLAHQGITCVDNVCSYTGQDIPFMSALVKTPGMMAMFSGHDHGNDWCFRWDSRLPDMNITGNGMALCFGRHTGYGGYGSWTRGSRQIFLDEDSLGKSVETWIRLEDRSISGAVMLNNTYGLDEYPAVNKTYT</sequence>
<dbReference type="PANTHER" id="PTHR32440">
    <property type="entry name" value="PHOSPHATASE DCR2-RELATED-RELATED"/>
    <property type="match status" value="1"/>
</dbReference>
<protein>
    <submittedName>
        <fullName evidence="3">Metallo-dependent phosphatase</fullName>
    </submittedName>
</protein>
<dbReference type="CDD" id="cd07383">
    <property type="entry name" value="MPP_Dcr2"/>
    <property type="match status" value="1"/>
</dbReference>
<feature type="domain" description="Calcineurin-like phosphoesterase" evidence="2">
    <location>
        <begin position="40"/>
        <end position="302"/>
    </location>
</feature>
<keyword evidence="1" id="KW-0732">Signal</keyword>
<dbReference type="Proteomes" id="UP000250140">
    <property type="component" value="Unassembled WGS sequence"/>
</dbReference>
<proteinExistence type="predicted"/>
<dbReference type="PANTHER" id="PTHR32440:SF11">
    <property type="entry name" value="METALLOPHOSPHOESTERASE DOMAIN-CONTAINING PROTEIN"/>
    <property type="match status" value="1"/>
</dbReference>
<dbReference type="EMBL" id="KV748900">
    <property type="protein sequence ID" value="OCL12249.1"/>
    <property type="molecule type" value="Genomic_DNA"/>
</dbReference>
<dbReference type="Pfam" id="PF00149">
    <property type="entry name" value="Metallophos"/>
    <property type="match status" value="1"/>
</dbReference>
<gene>
    <name evidence="3" type="ORF">AOQ84DRAFT_285579</name>
</gene>
<name>A0A8E2F892_9PEZI</name>
<organism evidence="3 4">
    <name type="scientific">Glonium stellatum</name>
    <dbReference type="NCBI Taxonomy" id="574774"/>
    <lineage>
        <taxon>Eukaryota</taxon>
        <taxon>Fungi</taxon>
        <taxon>Dikarya</taxon>
        <taxon>Ascomycota</taxon>
        <taxon>Pezizomycotina</taxon>
        <taxon>Dothideomycetes</taxon>
        <taxon>Pleosporomycetidae</taxon>
        <taxon>Gloniales</taxon>
        <taxon>Gloniaceae</taxon>
        <taxon>Glonium</taxon>
    </lineage>
</organism>
<feature type="chain" id="PRO_5034685025" evidence="1">
    <location>
        <begin position="19"/>
        <end position="392"/>
    </location>
</feature>
<evidence type="ECO:0000259" key="2">
    <source>
        <dbReference type="Pfam" id="PF00149"/>
    </source>
</evidence>